<dbReference type="InterPro" id="IPR016040">
    <property type="entry name" value="NAD(P)-bd_dom"/>
</dbReference>
<dbReference type="HOGENOM" id="CLU_007383_1_14_2"/>
<dbReference type="GO" id="GO:0008460">
    <property type="term" value="F:dTDP-glucose 4,6-dehydratase activity"/>
    <property type="evidence" value="ECO:0007669"/>
    <property type="project" value="UniProtKB-EC"/>
</dbReference>
<dbReference type="SUPFAM" id="SSF51735">
    <property type="entry name" value="NAD(P)-binding Rossmann-fold domains"/>
    <property type="match status" value="1"/>
</dbReference>
<dbReference type="Gene3D" id="3.90.25.10">
    <property type="entry name" value="UDP-galactose 4-epimerase, domain 1"/>
    <property type="match status" value="1"/>
</dbReference>
<dbReference type="CDD" id="cd05246">
    <property type="entry name" value="dTDP_GD_SDR_e"/>
    <property type="match status" value="1"/>
</dbReference>
<dbReference type="PANTHER" id="PTHR43000">
    <property type="entry name" value="DTDP-D-GLUCOSE 4,6-DEHYDRATASE-RELATED"/>
    <property type="match status" value="1"/>
</dbReference>
<gene>
    <name evidence="5" type="primary">rfbB-2</name>
    <name evidence="5" type="ordered locus">Mtc_0189</name>
</gene>
<evidence type="ECO:0000256" key="1">
    <source>
        <dbReference type="ARBA" id="ARBA00001911"/>
    </source>
</evidence>
<dbReference type="AlphaFoldDB" id="H8I8A7"/>
<evidence type="ECO:0000256" key="2">
    <source>
        <dbReference type="ARBA" id="ARBA00023027"/>
    </source>
</evidence>
<name>H8I8A7_METCZ</name>
<dbReference type="InterPro" id="IPR005888">
    <property type="entry name" value="dTDP_Gluc_deHydtase"/>
</dbReference>
<sequence>MGDRVTLMVTGAAGFIGSNFVHYMLKKHPGIDILVYDKLTYAGNLDNLKDVRDKIKFIRGDICDARAVGETIRQFGVDEIINFAAETHVDRSISSAADFLESNIRGVYTLLEATRQYDIRKFLQISTDEVYGSIQNGSFYETSNVNPSNPYSAAKAAGDLLAKSYHNTYGVPVLITRSSNNFGPYQYPEKLIPLMIIKALNSEPLPVYGTGMNVRDWLYVEDNCAGIDTVFRKGRLGEVYNIGGGNEKANLEVVKLILRQLGKPESLITFVKDRPGHDLRYSLNSDKTRALGWKPAHAFEDAMRKTIEWYVKNEWWWRPLLSRN</sequence>
<comment type="cofactor">
    <cofactor evidence="1">
        <name>NAD(+)</name>
        <dbReference type="ChEBI" id="CHEBI:57540"/>
    </cofactor>
</comment>
<dbReference type="InterPro" id="IPR036291">
    <property type="entry name" value="NAD(P)-bd_dom_sf"/>
</dbReference>
<dbReference type="GO" id="GO:0009225">
    <property type="term" value="P:nucleotide-sugar metabolic process"/>
    <property type="evidence" value="ECO:0007669"/>
    <property type="project" value="InterPro"/>
</dbReference>
<dbReference type="RefSeq" id="WP_014404799.1">
    <property type="nucleotide sequence ID" value="NC_017034.1"/>
</dbReference>
<protein>
    <submittedName>
        <fullName evidence="5">dTDP-glucose 4,6-dehydratase</fullName>
        <ecNumber evidence="5">4.2.1.46</ecNumber>
    </submittedName>
</protein>
<evidence type="ECO:0000313" key="6">
    <source>
        <dbReference type="Proteomes" id="UP000005233"/>
    </source>
</evidence>
<dbReference type="eggNOG" id="arCOG01371">
    <property type="taxonomic scope" value="Archaea"/>
</dbReference>
<reference evidence="5 6" key="1">
    <citation type="journal article" date="2012" name="J. Bacteriol.">
        <title>Complete genome sequence of a thermophilic methanogen, Methanocella conradii HZ254, isolated from Chinese rice field soil.</title>
        <authorList>
            <person name="Lu Z."/>
            <person name="Lu Y."/>
        </authorList>
    </citation>
    <scope>NUCLEOTIDE SEQUENCE [LARGE SCALE GENOMIC DNA]</scope>
    <source>
        <strain evidence="6">DSM 24694 / JCM 17849 / CGMCC 1.5162 / HZ254</strain>
    </source>
</reference>
<dbReference type="STRING" id="1041930.Mtc_0189"/>
<dbReference type="NCBIfam" id="TIGR01181">
    <property type="entry name" value="dTDP_gluc_dehyt"/>
    <property type="match status" value="1"/>
</dbReference>
<dbReference type="EC" id="4.2.1.46" evidence="5"/>
<evidence type="ECO:0000256" key="3">
    <source>
        <dbReference type="ARBA" id="ARBA00023239"/>
    </source>
</evidence>
<keyword evidence="2" id="KW-0520">NAD</keyword>
<dbReference type="Proteomes" id="UP000005233">
    <property type="component" value="Chromosome"/>
</dbReference>
<organism evidence="5 6">
    <name type="scientific">Methanocella conradii (strain DSM 24694 / JCM 17849 / CGMCC 1.5162 / HZ254)</name>
    <dbReference type="NCBI Taxonomy" id="1041930"/>
    <lineage>
        <taxon>Archaea</taxon>
        <taxon>Methanobacteriati</taxon>
        <taxon>Methanobacteriota</taxon>
        <taxon>Stenosarchaea group</taxon>
        <taxon>Methanomicrobia</taxon>
        <taxon>Methanocellales</taxon>
        <taxon>Methanocellaceae</taxon>
        <taxon>Methanocella</taxon>
    </lineage>
</organism>
<keyword evidence="6" id="KW-1185">Reference proteome</keyword>
<dbReference type="GeneID" id="11970950"/>
<dbReference type="KEGG" id="mez:Mtc_0189"/>
<dbReference type="FunFam" id="3.40.50.720:FF:000304">
    <property type="entry name" value="UDP-glucose 4,6-dehydratase"/>
    <property type="match status" value="1"/>
</dbReference>
<feature type="domain" description="NAD(P)-binding" evidence="4">
    <location>
        <begin position="8"/>
        <end position="306"/>
    </location>
</feature>
<dbReference type="Pfam" id="PF16363">
    <property type="entry name" value="GDP_Man_Dehyd"/>
    <property type="match status" value="1"/>
</dbReference>
<evidence type="ECO:0000259" key="4">
    <source>
        <dbReference type="Pfam" id="PF16363"/>
    </source>
</evidence>
<proteinExistence type="predicted"/>
<accession>H8I8A7</accession>
<evidence type="ECO:0000313" key="5">
    <source>
        <dbReference type="EMBL" id="AFC98960.1"/>
    </source>
</evidence>
<keyword evidence="3 5" id="KW-0456">Lyase</keyword>
<dbReference type="Gene3D" id="3.40.50.720">
    <property type="entry name" value="NAD(P)-binding Rossmann-like Domain"/>
    <property type="match status" value="1"/>
</dbReference>
<dbReference type="EMBL" id="CP003243">
    <property type="protein sequence ID" value="AFC98960.1"/>
    <property type="molecule type" value="Genomic_DNA"/>
</dbReference>